<dbReference type="InterPro" id="IPR011009">
    <property type="entry name" value="Kinase-like_dom_sf"/>
</dbReference>
<dbReference type="PANTHER" id="PTHR21310">
    <property type="entry name" value="AMINOGLYCOSIDE PHOSPHOTRANSFERASE-RELATED-RELATED"/>
    <property type="match status" value="1"/>
</dbReference>
<keyword evidence="2" id="KW-0418">Kinase</keyword>
<keyword evidence="2" id="KW-0808">Transferase</keyword>
<dbReference type="OrthoDB" id="5404599at2759"/>
<proteinExistence type="predicted"/>
<comment type="caution">
    <text evidence="2">The sequence shown here is derived from an EMBL/GenBank/DDBJ whole genome shotgun (WGS) entry which is preliminary data.</text>
</comment>
<evidence type="ECO:0000259" key="1">
    <source>
        <dbReference type="Pfam" id="PF01636"/>
    </source>
</evidence>
<protein>
    <submittedName>
        <fullName evidence="2">Kinase-like protein</fullName>
    </submittedName>
</protein>
<sequence>MLLAFLCEAYIFVRGCFEKRFGRLMLIPLGFVLKIGDASVGAEADTLRFIREYTSIPVPRVYAADRAFGRTYCLMEEVKGAEELHFVWRELSAKHRGLVLDQLRDVIRQLRSLRPPPCVLSGAICSLYNEATRDSRIASAPPLGPFPNEAAFNDRLIKASELFLGDDILSDIRPRMREDHRIVFTHGDLAPRNIMVRGHRIVAILDWEESGWYPEHWELVKALWYPGLPDGKDPEWNEGMKDIVGREYEKDYDTDHELSGRMVGAF</sequence>
<name>A0A550C5G2_9AGAR</name>
<dbReference type="InterPro" id="IPR051678">
    <property type="entry name" value="AGP_Transferase"/>
</dbReference>
<evidence type="ECO:0000313" key="3">
    <source>
        <dbReference type="Proteomes" id="UP000320762"/>
    </source>
</evidence>
<dbReference type="AlphaFoldDB" id="A0A550C5G2"/>
<dbReference type="STRING" id="97359.A0A550C5G2"/>
<keyword evidence="3" id="KW-1185">Reference proteome</keyword>
<evidence type="ECO:0000313" key="2">
    <source>
        <dbReference type="EMBL" id="TRM60051.1"/>
    </source>
</evidence>
<dbReference type="GO" id="GO:0016301">
    <property type="term" value="F:kinase activity"/>
    <property type="evidence" value="ECO:0007669"/>
    <property type="project" value="UniProtKB-KW"/>
</dbReference>
<dbReference type="PANTHER" id="PTHR21310:SF15">
    <property type="entry name" value="AMINOGLYCOSIDE PHOSPHOTRANSFERASE DOMAIN-CONTAINING PROTEIN"/>
    <property type="match status" value="1"/>
</dbReference>
<dbReference type="Proteomes" id="UP000320762">
    <property type="component" value="Unassembled WGS sequence"/>
</dbReference>
<feature type="domain" description="Aminoglycoside phosphotransferase" evidence="1">
    <location>
        <begin position="38"/>
        <end position="245"/>
    </location>
</feature>
<reference evidence="2 3" key="1">
    <citation type="journal article" date="2019" name="New Phytol.">
        <title>Comparative genomics reveals unique wood-decay strategies and fruiting body development in the Schizophyllaceae.</title>
        <authorList>
            <person name="Almasi E."/>
            <person name="Sahu N."/>
            <person name="Krizsan K."/>
            <person name="Balint B."/>
            <person name="Kovacs G.M."/>
            <person name="Kiss B."/>
            <person name="Cseklye J."/>
            <person name="Drula E."/>
            <person name="Henrissat B."/>
            <person name="Nagy I."/>
            <person name="Chovatia M."/>
            <person name="Adam C."/>
            <person name="LaButti K."/>
            <person name="Lipzen A."/>
            <person name="Riley R."/>
            <person name="Grigoriev I.V."/>
            <person name="Nagy L.G."/>
        </authorList>
    </citation>
    <scope>NUCLEOTIDE SEQUENCE [LARGE SCALE GENOMIC DNA]</scope>
    <source>
        <strain evidence="2 3">NL-1724</strain>
    </source>
</reference>
<dbReference type="Gene3D" id="3.90.1200.10">
    <property type="match status" value="1"/>
</dbReference>
<dbReference type="EMBL" id="VDMD01000024">
    <property type="protein sequence ID" value="TRM60051.1"/>
    <property type="molecule type" value="Genomic_DNA"/>
</dbReference>
<accession>A0A550C5G2</accession>
<dbReference type="CDD" id="cd05120">
    <property type="entry name" value="APH_ChoK_like"/>
    <property type="match status" value="1"/>
</dbReference>
<gene>
    <name evidence="2" type="ORF">BD626DRAFT_436238</name>
</gene>
<dbReference type="InterPro" id="IPR002575">
    <property type="entry name" value="Aminoglycoside_PTrfase"/>
</dbReference>
<organism evidence="2 3">
    <name type="scientific">Schizophyllum amplum</name>
    <dbReference type="NCBI Taxonomy" id="97359"/>
    <lineage>
        <taxon>Eukaryota</taxon>
        <taxon>Fungi</taxon>
        <taxon>Dikarya</taxon>
        <taxon>Basidiomycota</taxon>
        <taxon>Agaricomycotina</taxon>
        <taxon>Agaricomycetes</taxon>
        <taxon>Agaricomycetidae</taxon>
        <taxon>Agaricales</taxon>
        <taxon>Schizophyllaceae</taxon>
        <taxon>Schizophyllum</taxon>
    </lineage>
</organism>
<dbReference type="Pfam" id="PF01636">
    <property type="entry name" value="APH"/>
    <property type="match status" value="1"/>
</dbReference>
<dbReference type="SUPFAM" id="SSF56112">
    <property type="entry name" value="Protein kinase-like (PK-like)"/>
    <property type="match status" value="1"/>
</dbReference>